<keyword evidence="3" id="KW-1185">Reference proteome</keyword>
<comment type="caution">
    <text evidence="2">The sequence shown here is derived from an EMBL/GenBank/DDBJ whole genome shotgun (WGS) entry which is preliminary data.</text>
</comment>
<protein>
    <submittedName>
        <fullName evidence="2">Uncharacterized protein</fullName>
    </submittedName>
</protein>
<gene>
    <name evidence="2" type="ORF">BCR39DRAFT_562840</name>
</gene>
<evidence type="ECO:0000256" key="1">
    <source>
        <dbReference type="SAM" id="MobiDB-lite"/>
    </source>
</evidence>
<feature type="compositionally biased region" description="Polar residues" evidence="1">
    <location>
        <begin position="203"/>
        <end position="212"/>
    </location>
</feature>
<evidence type="ECO:0000313" key="2">
    <source>
        <dbReference type="EMBL" id="ORY20826.1"/>
    </source>
</evidence>
<name>A0A1Y2AEA2_9TREE</name>
<accession>A0A1Y2AEA2</accession>
<feature type="region of interest" description="Disordered" evidence="1">
    <location>
        <begin position="1"/>
        <end position="26"/>
    </location>
</feature>
<dbReference type="AlphaFoldDB" id="A0A1Y2AEA2"/>
<feature type="region of interest" description="Disordered" evidence="1">
    <location>
        <begin position="78"/>
        <end position="125"/>
    </location>
</feature>
<reference evidence="2 3" key="1">
    <citation type="submission" date="2016-07" db="EMBL/GenBank/DDBJ databases">
        <title>Pervasive Adenine N6-methylation of Active Genes in Fungi.</title>
        <authorList>
            <consortium name="DOE Joint Genome Institute"/>
            <person name="Mondo S.J."/>
            <person name="Dannebaum R.O."/>
            <person name="Kuo R.C."/>
            <person name="Labutti K."/>
            <person name="Haridas S."/>
            <person name="Kuo A."/>
            <person name="Salamov A."/>
            <person name="Ahrendt S.R."/>
            <person name="Lipzen A."/>
            <person name="Sullivan W."/>
            <person name="Andreopoulos W.B."/>
            <person name="Clum A."/>
            <person name="Lindquist E."/>
            <person name="Daum C."/>
            <person name="Ramamoorthy G.K."/>
            <person name="Gryganskyi A."/>
            <person name="Culley D."/>
            <person name="Magnuson J.K."/>
            <person name="James T.Y."/>
            <person name="O'Malley M.A."/>
            <person name="Stajich J.E."/>
            <person name="Spatafora J.W."/>
            <person name="Visel A."/>
            <person name="Grigoriev I.V."/>
        </authorList>
    </citation>
    <scope>NUCLEOTIDE SEQUENCE [LARGE SCALE GENOMIC DNA]</scope>
    <source>
        <strain evidence="2 3">68-887.2</strain>
    </source>
</reference>
<organism evidence="2 3">
    <name type="scientific">Naematelia encephala</name>
    <dbReference type="NCBI Taxonomy" id="71784"/>
    <lineage>
        <taxon>Eukaryota</taxon>
        <taxon>Fungi</taxon>
        <taxon>Dikarya</taxon>
        <taxon>Basidiomycota</taxon>
        <taxon>Agaricomycotina</taxon>
        <taxon>Tremellomycetes</taxon>
        <taxon>Tremellales</taxon>
        <taxon>Naemateliaceae</taxon>
        <taxon>Naematelia</taxon>
    </lineage>
</organism>
<proteinExistence type="predicted"/>
<dbReference type="InParanoid" id="A0A1Y2AEA2"/>
<feature type="compositionally biased region" description="Basic and acidic residues" evidence="1">
    <location>
        <begin position="15"/>
        <end position="26"/>
    </location>
</feature>
<dbReference type="STRING" id="71784.A0A1Y2AEA2"/>
<evidence type="ECO:0000313" key="3">
    <source>
        <dbReference type="Proteomes" id="UP000193986"/>
    </source>
</evidence>
<sequence>MERVQLRRNYSNKPYVREGRGGGGWEVHEKHLLSNKEQPLVEVLVDGKKRLRRDLDVDLECVRGPELEDDLIKLGLMRDPNIRSPSPPPPVKPVVKRPTPYAPSPVQPRENYTVPKNRANINLGLGPSLRTYVRFEPPRQQSSPIASSTQPPSLPVASSSRPSPIQVASSSRSATPAGRVAGDAYDHARDRPYDRHLPPISGSAGSHVTSQMFPEATEGRYRTDSRLPPPKREPWTPSFPGMPGDYLYSLNPRY</sequence>
<feature type="compositionally biased region" description="Basic and acidic residues" evidence="1">
    <location>
        <begin position="184"/>
        <end position="197"/>
    </location>
</feature>
<dbReference type="EMBL" id="MCFC01000124">
    <property type="protein sequence ID" value="ORY20826.1"/>
    <property type="molecule type" value="Genomic_DNA"/>
</dbReference>
<dbReference type="Proteomes" id="UP000193986">
    <property type="component" value="Unassembled WGS sequence"/>
</dbReference>
<feature type="region of interest" description="Disordered" evidence="1">
    <location>
        <begin position="138"/>
        <end position="254"/>
    </location>
</feature>
<feature type="compositionally biased region" description="Basic and acidic residues" evidence="1">
    <location>
        <begin position="217"/>
        <end position="234"/>
    </location>
</feature>
<feature type="compositionally biased region" description="Polar residues" evidence="1">
    <location>
        <begin position="139"/>
        <end position="174"/>
    </location>
</feature>